<organism evidence="1 2">
    <name type="scientific">Pontibacter aydingkolensis</name>
    <dbReference type="NCBI Taxonomy" id="1911536"/>
    <lineage>
        <taxon>Bacteria</taxon>
        <taxon>Pseudomonadati</taxon>
        <taxon>Bacteroidota</taxon>
        <taxon>Cytophagia</taxon>
        <taxon>Cytophagales</taxon>
        <taxon>Hymenobacteraceae</taxon>
        <taxon>Pontibacter</taxon>
    </lineage>
</organism>
<evidence type="ECO:0000313" key="2">
    <source>
        <dbReference type="Proteomes" id="UP000813018"/>
    </source>
</evidence>
<evidence type="ECO:0008006" key="3">
    <source>
        <dbReference type="Google" id="ProtNLM"/>
    </source>
</evidence>
<evidence type="ECO:0000313" key="1">
    <source>
        <dbReference type="EMBL" id="MBW7468194.1"/>
    </source>
</evidence>
<name>A0ABS7CWG3_9BACT</name>
<proteinExistence type="predicted"/>
<comment type="caution">
    <text evidence="1">The sequence shown here is derived from an EMBL/GenBank/DDBJ whole genome shotgun (WGS) entry which is preliminary data.</text>
</comment>
<gene>
    <name evidence="1" type="ORF">K0O23_14050</name>
</gene>
<reference evidence="1 2" key="1">
    <citation type="journal article" date="2016" name="Int. J. Syst. Evol. Microbiol.">
        <title>Pontibacter aydingkolensis sp. nov., isolated from soil of a salt lake.</title>
        <authorList>
            <person name="Osman G."/>
            <person name="Zhang T."/>
            <person name="Lou K."/>
            <person name="Gao Y."/>
            <person name="Chang W."/>
            <person name="Lin Q."/>
            <person name="Yang H.M."/>
            <person name="Huo X.D."/>
            <person name="Wang N."/>
        </authorList>
    </citation>
    <scope>NUCLEOTIDE SEQUENCE [LARGE SCALE GENOMIC DNA]</scope>
    <source>
        <strain evidence="1 2">KACC 19255</strain>
    </source>
</reference>
<dbReference type="Proteomes" id="UP000813018">
    <property type="component" value="Unassembled WGS sequence"/>
</dbReference>
<keyword evidence="2" id="KW-1185">Reference proteome</keyword>
<dbReference type="EMBL" id="JAHYXK010000012">
    <property type="protein sequence ID" value="MBW7468194.1"/>
    <property type="molecule type" value="Genomic_DNA"/>
</dbReference>
<accession>A0ABS7CWG3</accession>
<sequence>MLNHLYPLLLVFLLWQCSNYETNDPIEEVKIGEDFMLTAGEQVKIVGEGEPLVLQFSSVTDSRCPENAICMWLGNATVMLNASNTAEKNKQIQMCIGDCSPLPVQSKHKLDLEVGGAFYTITLKEATPLPGGDKAGESKHIRLVVNHQ</sequence>
<dbReference type="RefSeq" id="WP_219878073.1">
    <property type="nucleotide sequence ID" value="NZ_JAHYXK010000012.1"/>
</dbReference>
<protein>
    <recommendedName>
        <fullName evidence="3">Lipoprotein</fullName>
    </recommendedName>
</protein>